<protein>
    <submittedName>
        <fullName evidence="1">AlpA family transcriptional regulator</fullName>
    </submittedName>
</protein>
<dbReference type="PANTHER" id="PTHR36154">
    <property type="entry name" value="DNA-BINDING TRANSCRIPTIONAL ACTIVATOR ALPA"/>
    <property type="match status" value="1"/>
</dbReference>
<dbReference type="Pfam" id="PF05930">
    <property type="entry name" value="Phage_AlpA"/>
    <property type="match status" value="1"/>
</dbReference>
<evidence type="ECO:0000313" key="1">
    <source>
        <dbReference type="EMBL" id="PTP16885.1"/>
    </source>
</evidence>
<proteinExistence type="predicted"/>
<evidence type="ECO:0000313" key="2">
    <source>
        <dbReference type="Proteomes" id="UP000244080"/>
    </source>
</evidence>
<dbReference type="InterPro" id="IPR010260">
    <property type="entry name" value="AlpA"/>
</dbReference>
<reference evidence="1 2" key="1">
    <citation type="submission" date="2017-11" db="EMBL/GenBank/DDBJ databases">
        <title>Population delineation of vibrios coincides with oyster pathogenicity.</title>
        <authorList>
            <person name="Bruto M."/>
            <person name="Labreuche Y."/>
            <person name="James A."/>
            <person name="Piel D."/>
            <person name="Chenivesse S."/>
            <person name="Petton B."/>
            <person name="Polz M.F."/>
            <person name="Le Roux F."/>
        </authorList>
    </citation>
    <scope>NUCLEOTIDE SEQUENCE [LARGE SCALE GENOMIC DNA]</scope>
    <source>
        <strain evidence="1 2">1F_55</strain>
    </source>
</reference>
<dbReference type="EMBL" id="PIGA01000033">
    <property type="protein sequence ID" value="PTP16885.1"/>
    <property type="molecule type" value="Genomic_DNA"/>
</dbReference>
<name>A0A2T5EC68_VIBSP</name>
<comment type="caution">
    <text evidence="1">The sequence shown here is derived from an EMBL/GenBank/DDBJ whole genome shotgun (WGS) entry which is preliminary data.</text>
</comment>
<dbReference type="PANTHER" id="PTHR36154:SF1">
    <property type="entry name" value="DNA-BINDING TRANSCRIPTIONAL ACTIVATOR ALPA"/>
    <property type="match status" value="1"/>
</dbReference>
<dbReference type="Gene3D" id="1.10.238.160">
    <property type="match status" value="1"/>
</dbReference>
<gene>
    <name evidence="1" type="ORF">CWO36_18070</name>
</gene>
<accession>A0A2T5EC68</accession>
<dbReference type="RefSeq" id="WP_017084877.1">
    <property type="nucleotide sequence ID" value="NZ_CAWNZY010000044.1"/>
</dbReference>
<organism evidence="1 2">
    <name type="scientific">Vibrio splendidus</name>
    <dbReference type="NCBI Taxonomy" id="29497"/>
    <lineage>
        <taxon>Bacteria</taxon>
        <taxon>Pseudomonadati</taxon>
        <taxon>Pseudomonadota</taxon>
        <taxon>Gammaproteobacteria</taxon>
        <taxon>Vibrionales</taxon>
        <taxon>Vibrionaceae</taxon>
        <taxon>Vibrio</taxon>
    </lineage>
</organism>
<dbReference type="InterPro" id="IPR052931">
    <property type="entry name" value="Prophage_regulatory_activator"/>
</dbReference>
<sequence>MRLIRLKEVLDMTGLSRAHMYKLMADEKFPKSVSLGLRSVAWVESELQDWILERVAERDEG</sequence>
<dbReference type="AlphaFoldDB" id="A0A2T5EC68"/>
<dbReference type="Proteomes" id="UP000244080">
    <property type="component" value="Unassembled WGS sequence"/>
</dbReference>